<organism evidence="1 2">
    <name type="scientific">Chaenocephalus aceratus</name>
    <name type="common">Blackfin icefish</name>
    <name type="synonym">Chaenichthys aceratus</name>
    <dbReference type="NCBI Taxonomy" id="36190"/>
    <lineage>
        <taxon>Eukaryota</taxon>
        <taxon>Metazoa</taxon>
        <taxon>Chordata</taxon>
        <taxon>Craniata</taxon>
        <taxon>Vertebrata</taxon>
        <taxon>Euteleostomi</taxon>
        <taxon>Actinopterygii</taxon>
        <taxon>Neopterygii</taxon>
        <taxon>Teleostei</taxon>
        <taxon>Neoteleostei</taxon>
        <taxon>Acanthomorphata</taxon>
        <taxon>Eupercaria</taxon>
        <taxon>Perciformes</taxon>
        <taxon>Notothenioidei</taxon>
        <taxon>Channichthyidae</taxon>
        <taxon>Chaenocephalus</taxon>
    </lineage>
</organism>
<evidence type="ECO:0000313" key="1">
    <source>
        <dbReference type="EMBL" id="KAI4827881.1"/>
    </source>
</evidence>
<gene>
    <name evidence="1" type="ORF">KUCAC02_031243</name>
</gene>
<proteinExistence type="predicted"/>
<evidence type="ECO:0000313" key="2">
    <source>
        <dbReference type="Proteomes" id="UP001057452"/>
    </source>
</evidence>
<name>A0ACB9XMC9_CHAAC</name>
<comment type="caution">
    <text evidence="1">The sequence shown here is derived from an EMBL/GenBank/DDBJ whole genome shotgun (WGS) entry which is preliminary data.</text>
</comment>
<reference evidence="1" key="1">
    <citation type="submission" date="2022-05" db="EMBL/GenBank/DDBJ databases">
        <title>Chromosome-level genome of Chaenocephalus aceratus.</title>
        <authorList>
            <person name="Park H."/>
        </authorList>
    </citation>
    <scope>NUCLEOTIDE SEQUENCE</scope>
    <source>
        <strain evidence="1">KU_202001</strain>
    </source>
</reference>
<keyword evidence="2" id="KW-1185">Reference proteome</keyword>
<accession>A0ACB9XMC9</accession>
<dbReference type="EMBL" id="CM043789">
    <property type="protein sequence ID" value="KAI4827881.1"/>
    <property type="molecule type" value="Genomic_DNA"/>
</dbReference>
<protein>
    <submittedName>
        <fullName evidence="1">Uncharacterized protein</fullName>
    </submittedName>
</protein>
<sequence>MFAAYSGDVSALRRFALSSMDMDLKDYDSRTALHISAAEGHADVVKFLTETCKVNPFVEDRWGNLPVDDALQFGHVEVVKLLKEYQQVCEQQQMPHTKAEHSPKLDTIEGML</sequence>
<dbReference type="Proteomes" id="UP001057452">
    <property type="component" value="Chromosome 5"/>
</dbReference>